<evidence type="ECO:0000313" key="2">
    <source>
        <dbReference type="Proteomes" id="UP000269553"/>
    </source>
</evidence>
<organism evidence="1 2">
    <name type="scientific">Serratia phage vB_SmaA_3M</name>
    <dbReference type="NCBI Taxonomy" id="2419930"/>
    <lineage>
        <taxon>Viruses</taxon>
        <taxon>Duplodnaviria</taxon>
        <taxon>Heunggongvirae</taxon>
        <taxon>Uroviricota</taxon>
        <taxon>Caudoviricetes</taxon>
        <taxon>Pantevenvirales</taxon>
        <taxon>Ackermannviridae</taxon>
        <taxon>Miltonvirus</taxon>
        <taxon>Miltonvirus 3M</taxon>
    </lineage>
</organism>
<proteinExistence type="predicted"/>
<dbReference type="Proteomes" id="UP000269553">
    <property type="component" value="Segment"/>
</dbReference>
<name>A0A3G2YS49_9CAUD</name>
<sequence>MKLRDFDGAQERLAEFFGIIKEETAEATPAYVNQ</sequence>
<accession>A0A3G2YS49</accession>
<protein>
    <submittedName>
        <fullName evidence="1">Uncharacterized protein</fullName>
    </submittedName>
</protein>
<gene>
    <name evidence="1" type="ORF">3M_080c</name>
</gene>
<dbReference type="EMBL" id="MH929319">
    <property type="protein sequence ID" value="AYP28336.1"/>
    <property type="molecule type" value="Genomic_DNA"/>
</dbReference>
<reference evidence="1 2" key="1">
    <citation type="submission" date="2018-09" db="EMBL/GenBank/DDBJ databases">
        <authorList>
            <person name="Day A."/>
            <person name="Monson R.E."/>
            <person name="Salmond G.P.C."/>
        </authorList>
    </citation>
    <scope>NUCLEOTIDE SEQUENCE [LARGE SCALE GENOMIC DNA]</scope>
</reference>
<evidence type="ECO:0000313" key="1">
    <source>
        <dbReference type="EMBL" id="AYP28336.1"/>
    </source>
</evidence>
<keyword evidence="2" id="KW-1185">Reference proteome</keyword>